<accession>A0A0L6TYC5</accession>
<dbReference type="EMBL" id="LGYO01000036">
    <property type="protein sequence ID" value="KNZ41077.1"/>
    <property type="molecule type" value="Genomic_DNA"/>
</dbReference>
<dbReference type="OrthoDB" id="5616024at2"/>
<protein>
    <submittedName>
        <fullName evidence="1">Competence protein ComF</fullName>
    </submittedName>
</protein>
<name>A0A0L6TYC5_9FIRM</name>
<reference evidence="2" key="1">
    <citation type="submission" date="2015-07" db="EMBL/GenBank/DDBJ databases">
        <title>Draft genome sequence of Acetobacterium bakii DSM 8293, a potential psychrophilic chemical producer through syngas fermentation.</title>
        <authorList>
            <person name="Song Y."/>
            <person name="Hwang S."/>
            <person name="Cho B.-K."/>
        </authorList>
    </citation>
    <scope>NUCLEOTIDE SEQUENCE [LARGE SCALE GENOMIC DNA]</scope>
    <source>
        <strain evidence="2">DSM 8239</strain>
    </source>
</reference>
<dbReference type="AlphaFoldDB" id="A0A0L6TYC5"/>
<proteinExistence type="predicted"/>
<dbReference type="Pfam" id="PF10719">
    <property type="entry name" value="ComFB"/>
    <property type="match status" value="1"/>
</dbReference>
<keyword evidence="2" id="KW-1185">Reference proteome</keyword>
<sequence length="88" mass="10254">MIKNYMEDVIDNYLPHLIESYPDICTCQMCIEDIKAIALNHLTPTYFVTREGLLYSKVEEMTFQYKADLANELTKAIEIVSHNPRHDS</sequence>
<dbReference type="Proteomes" id="UP000036873">
    <property type="component" value="Unassembled WGS sequence"/>
</dbReference>
<evidence type="ECO:0000313" key="2">
    <source>
        <dbReference type="Proteomes" id="UP000036873"/>
    </source>
</evidence>
<organism evidence="1 2">
    <name type="scientific">Acetobacterium bakii</name>
    <dbReference type="NCBI Taxonomy" id="52689"/>
    <lineage>
        <taxon>Bacteria</taxon>
        <taxon>Bacillati</taxon>
        <taxon>Bacillota</taxon>
        <taxon>Clostridia</taxon>
        <taxon>Eubacteriales</taxon>
        <taxon>Eubacteriaceae</taxon>
        <taxon>Acetobacterium</taxon>
    </lineage>
</organism>
<dbReference type="RefSeq" id="WP_050741040.1">
    <property type="nucleotide sequence ID" value="NZ_LGYO01000036.1"/>
</dbReference>
<dbReference type="InterPro" id="IPR019657">
    <property type="entry name" value="ComFB"/>
</dbReference>
<dbReference type="STRING" id="52689.AKG39_14055"/>
<gene>
    <name evidence="1" type="ORF">AKG39_14055</name>
</gene>
<comment type="caution">
    <text evidence="1">The sequence shown here is derived from an EMBL/GenBank/DDBJ whole genome shotgun (WGS) entry which is preliminary data.</text>
</comment>
<evidence type="ECO:0000313" key="1">
    <source>
        <dbReference type="EMBL" id="KNZ41077.1"/>
    </source>
</evidence>